<comment type="subcellular location">
    <subcellularLocation>
        <location evidence="1">Cell inner membrane</location>
    </subcellularLocation>
</comment>
<dbReference type="KEGG" id="pmaw:MACH26_14670"/>
<keyword evidence="5 7" id="KW-1133">Transmembrane helix</keyword>
<evidence type="ECO:0000256" key="1">
    <source>
        <dbReference type="ARBA" id="ARBA00004533"/>
    </source>
</evidence>
<name>A0AA48HGF7_9ALTE</name>
<dbReference type="PANTHER" id="PTHR30462:SF2">
    <property type="entry name" value="INTERMEMBRANE TRANSPORT PROTEIN PQIB"/>
    <property type="match status" value="1"/>
</dbReference>
<proteinExistence type="predicted"/>
<evidence type="ECO:0000313" key="9">
    <source>
        <dbReference type="EMBL" id="BDX05946.1"/>
    </source>
</evidence>
<gene>
    <name evidence="9" type="ORF">MACH26_14670</name>
</gene>
<dbReference type="GO" id="GO:0005886">
    <property type="term" value="C:plasma membrane"/>
    <property type="evidence" value="ECO:0007669"/>
    <property type="project" value="UniProtKB-SubCell"/>
</dbReference>
<evidence type="ECO:0000256" key="7">
    <source>
        <dbReference type="SAM" id="Phobius"/>
    </source>
</evidence>
<evidence type="ECO:0000313" key="10">
    <source>
        <dbReference type="Proteomes" id="UP001333710"/>
    </source>
</evidence>
<feature type="transmembrane region" description="Helical" evidence="7">
    <location>
        <begin position="23"/>
        <end position="42"/>
    </location>
</feature>
<evidence type="ECO:0000256" key="4">
    <source>
        <dbReference type="ARBA" id="ARBA00022692"/>
    </source>
</evidence>
<organism evidence="9 10">
    <name type="scientific">Planctobacterium marinum</name>
    <dbReference type="NCBI Taxonomy" id="1631968"/>
    <lineage>
        <taxon>Bacteria</taxon>
        <taxon>Pseudomonadati</taxon>
        <taxon>Pseudomonadota</taxon>
        <taxon>Gammaproteobacteria</taxon>
        <taxon>Alteromonadales</taxon>
        <taxon>Alteromonadaceae</taxon>
        <taxon>Planctobacterium</taxon>
    </lineage>
</organism>
<dbReference type="NCBIfam" id="NF008070">
    <property type="entry name" value="PRK10807.1"/>
    <property type="match status" value="1"/>
</dbReference>
<protein>
    <submittedName>
        <fullName evidence="9">Paraquat-inducible protein B</fullName>
    </submittedName>
</protein>
<keyword evidence="3" id="KW-0997">Cell inner membrane</keyword>
<evidence type="ECO:0000256" key="2">
    <source>
        <dbReference type="ARBA" id="ARBA00022475"/>
    </source>
</evidence>
<dbReference type="InterPro" id="IPR003399">
    <property type="entry name" value="Mce/MlaD"/>
</dbReference>
<evidence type="ECO:0000256" key="6">
    <source>
        <dbReference type="ARBA" id="ARBA00023136"/>
    </source>
</evidence>
<dbReference type="EMBL" id="AP027272">
    <property type="protein sequence ID" value="BDX05946.1"/>
    <property type="molecule type" value="Genomic_DNA"/>
</dbReference>
<keyword evidence="6 7" id="KW-0472">Membrane</keyword>
<dbReference type="Proteomes" id="UP001333710">
    <property type="component" value="Chromosome"/>
</dbReference>
<keyword evidence="10" id="KW-1185">Reference proteome</keyword>
<feature type="domain" description="Mce/MlaD" evidence="8">
    <location>
        <begin position="45"/>
        <end position="137"/>
    </location>
</feature>
<reference evidence="9" key="1">
    <citation type="submission" date="2023-01" db="EMBL/GenBank/DDBJ databases">
        <title>Complete genome sequence of Planctobacterium marinum strain Dej080120_11.</title>
        <authorList>
            <person name="Ueki S."/>
            <person name="Maruyama F."/>
        </authorList>
    </citation>
    <scope>NUCLEOTIDE SEQUENCE</scope>
    <source>
        <strain evidence="9">Dej080120_11</strain>
    </source>
</reference>
<evidence type="ECO:0000256" key="3">
    <source>
        <dbReference type="ARBA" id="ARBA00022519"/>
    </source>
</evidence>
<evidence type="ECO:0000259" key="8">
    <source>
        <dbReference type="Pfam" id="PF02470"/>
    </source>
</evidence>
<dbReference type="PANTHER" id="PTHR30462">
    <property type="entry name" value="INTERMEMBRANE TRANSPORT PROTEIN PQIB-RELATED"/>
    <property type="match status" value="1"/>
</dbReference>
<accession>A0AA48HGF7</accession>
<dbReference type="InterPro" id="IPR051800">
    <property type="entry name" value="PqiA-PqiB_transport"/>
</dbReference>
<keyword evidence="2" id="KW-1003">Cell membrane</keyword>
<evidence type="ECO:0000256" key="5">
    <source>
        <dbReference type="ARBA" id="ARBA00022989"/>
    </source>
</evidence>
<dbReference type="RefSeq" id="WP_338291964.1">
    <property type="nucleotide sequence ID" value="NZ_AP027272.1"/>
</dbReference>
<dbReference type="AlphaFoldDB" id="A0AA48HGF7"/>
<keyword evidence="4 7" id="KW-0812">Transmembrane</keyword>
<feature type="domain" description="Mce/MlaD" evidence="8">
    <location>
        <begin position="298"/>
        <end position="393"/>
    </location>
</feature>
<sequence>MTQETQHEQHHATPEELNSISKLWLLPIVAIFIGAWLIYYQISNQGQEITIYFSSAEGLEPGKTKIKTRHVDVGTVTAIQLRKNGPGVRVTARVNKDEEHLLRADSNLWIVTPRISLSGVSGLSTILSGPFIELAPGMSGEVRYSFEGLETPPLTPAGTPGLHVTLNSDDEFAYKKGDPIIYKGIRVGKLEDIYFNLEERIVYYNAFIEAPYHELITTNTRFWDASGVRLELGAEGLMVHTGSVETLLTNGVTFGIPQGLPRGEIIQERAYFDIHASQAEANARRFKYKAKFTLLIEDSVRGLKPGAPVEYRGIPIGEVETINPLQNQTFSLLEEGYKIPIVIAIYPGMVASNDTEEGVKRVNDQVALWVKNGLRATLETGNLITGGQYVDLQNYKDLEPAKLQQNLGHPTIPTISNEFAQLTQKVSSILKKINELPFSQLGANLNVSIEELAATAAEFKQSAEGINKLLSEAEQQNLIKQLNRSLRAFELLANTYGSQSATNGSINEVLLDIQATMLELKPILQRVNETPSSLVIPLEQPQPDVIPKVKRN</sequence>
<dbReference type="Pfam" id="PF02470">
    <property type="entry name" value="MlaD"/>
    <property type="match status" value="2"/>
</dbReference>